<reference evidence="2 3" key="1">
    <citation type="journal article" date="2020" name="ISME J.">
        <title>Uncovering the hidden diversity of litter-decomposition mechanisms in mushroom-forming fungi.</title>
        <authorList>
            <person name="Floudas D."/>
            <person name="Bentzer J."/>
            <person name="Ahren D."/>
            <person name="Johansson T."/>
            <person name="Persson P."/>
            <person name="Tunlid A."/>
        </authorList>
    </citation>
    <scope>NUCLEOTIDE SEQUENCE [LARGE SCALE GENOMIC DNA]</scope>
    <source>
        <strain evidence="2 3">CBS 101986</strain>
    </source>
</reference>
<protein>
    <submittedName>
        <fullName evidence="2">Uncharacterized protein</fullName>
    </submittedName>
</protein>
<dbReference type="Proteomes" id="UP000567179">
    <property type="component" value="Unassembled WGS sequence"/>
</dbReference>
<name>A0A8H5FA29_9AGAR</name>
<feature type="compositionally biased region" description="Low complexity" evidence="1">
    <location>
        <begin position="246"/>
        <end position="266"/>
    </location>
</feature>
<comment type="caution">
    <text evidence="2">The sequence shown here is derived from an EMBL/GenBank/DDBJ whole genome shotgun (WGS) entry which is preliminary data.</text>
</comment>
<dbReference type="OrthoDB" id="3070253at2759"/>
<gene>
    <name evidence="2" type="ORF">D9619_011589</name>
</gene>
<evidence type="ECO:0000313" key="3">
    <source>
        <dbReference type="Proteomes" id="UP000567179"/>
    </source>
</evidence>
<feature type="region of interest" description="Disordered" evidence="1">
    <location>
        <begin position="246"/>
        <end position="276"/>
    </location>
</feature>
<evidence type="ECO:0000256" key="1">
    <source>
        <dbReference type="SAM" id="MobiDB-lite"/>
    </source>
</evidence>
<organism evidence="2 3">
    <name type="scientific">Psilocybe cf. subviscida</name>
    <dbReference type="NCBI Taxonomy" id="2480587"/>
    <lineage>
        <taxon>Eukaryota</taxon>
        <taxon>Fungi</taxon>
        <taxon>Dikarya</taxon>
        <taxon>Basidiomycota</taxon>
        <taxon>Agaricomycotina</taxon>
        <taxon>Agaricomycetes</taxon>
        <taxon>Agaricomycetidae</taxon>
        <taxon>Agaricales</taxon>
        <taxon>Agaricineae</taxon>
        <taxon>Strophariaceae</taxon>
        <taxon>Psilocybe</taxon>
    </lineage>
</organism>
<dbReference type="EMBL" id="JAACJJ010000003">
    <property type="protein sequence ID" value="KAF5328738.1"/>
    <property type="molecule type" value="Genomic_DNA"/>
</dbReference>
<accession>A0A8H5FA29</accession>
<evidence type="ECO:0000313" key="2">
    <source>
        <dbReference type="EMBL" id="KAF5328738.1"/>
    </source>
</evidence>
<dbReference type="AlphaFoldDB" id="A0A8H5FA29"/>
<sequence length="491" mass="54373">MEYTANNAQGRLPQELVDSIIDHLWDDHATLNACALVSPNWWDRSRMHVFRKVCLKPTSPPGTPAACANGNTARLANGASDKPKPGPAERCRALHTLLHAKPRLAEYVQDLEIWEGALGLPRTPGFVSSLWATTEITLAKLFTMLTHVRRLDFSGMSPVYWRILPPTFQSALATLFRRESLTYVRLHSWVFPSVGALAELLRHGAHLRAVALYSTNVNGESPSDNGPDLGLELDALQEPALTLPGVSASEEGEGAAEASAGVEGAGQQDSGSEKSLQVDAPAVQCLPPLEVLTMDYVTFPAFDQWVQGYPELMDITSLRELRVAHFPDPEVIDRLLCKVGPSLEYFHLKPGAWQVRPFSLSRNTGLKSLRVTLDDPATAIRWAVALMMSISADNTALESVEFEFYFDVKKIANGAWSELDAVFEWPIFASLRRIDVGLWAIPAHPDFISVQREMSSLSSRGDTVRWYQLATPSHRNNRHLTPLLSQYESRA</sequence>
<proteinExistence type="predicted"/>
<keyword evidence="3" id="KW-1185">Reference proteome</keyword>